<protein>
    <submittedName>
        <fullName evidence="2">Uncharacterized protein</fullName>
    </submittedName>
</protein>
<proteinExistence type="predicted"/>
<dbReference type="EMBL" id="GEBQ01014306">
    <property type="protein sequence ID" value="JAT25671.1"/>
    <property type="molecule type" value="Transcribed_RNA"/>
</dbReference>
<dbReference type="EMBL" id="GEBQ01024321">
    <property type="protein sequence ID" value="JAT15656.1"/>
    <property type="molecule type" value="Transcribed_RNA"/>
</dbReference>
<dbReference type="EMBL" id="GEBQ01022555">
    <property type="protein sequence ID" value="JAT17422.1"/>
    <property type="molecule type" value="Transcribed_RNA"/>
</dbReference>
<evidence type="ECO:0000313" key="5">
    <source>
        <dbReference type="EMBL" id="JAT30105.1"/>
    </source>
</evidence>
<dbReference type="AlphaFoldDB" id="A0A1B6L145"/>
<dbReference type="EMBL" id="GEBQ01009872">
    <property type="protein sequence ID" value="JAT30105.1"/>
    <property type="molecule type" value="Transcribed_RNA"/>
</dbReference>
<reference evidence="2" key="1">
    <citation type="submission" date="2015-11" db="EMBL/GenBank/DDBJ databases">
        <title>De novo transcriptome assembly of four potential Pierce s Disease insect vectors from Arizona vineyards.</title>
        <authorList>
            <person name="Tassone E.E."/>
        </authorList>
    </citation>
    <scope>NUCLEOTIDE SEQUENCE</scope>
</reference>
<gene>
    <name evidence="1" type="ORF">g.37447</name>
    <name evidence="4" type="ORF">g.37452</name>
    <name evidence="3" type="ORF">g.37463</name>
    <name evidence="5" type="ORF">g.37468</name>
    <name evidence="6" type="ORF">g.37471</name>
    <name evidence="2" type="ORF">g.37478</name>
</gene>
<dbReference type="EMBL" id="GEBQ01010186">
    <property type="protein sequence ID" value="JAT29791.1"/>
    <property type="molecule type" value="Transcribed_RNA"/>
</dbReference>
<dbReference type="EMBL" id="GEBQ01004903">
    <property type="protein sequence ID" value="JAT35074.1"/>
    <property type="molecule type" value="Transcribed_RNA"/>
</dbReference>
<accession>A0A1B6L145</accession>
<evidence type="ECO:0000313" key="3">
    <source>
        <dbReference type="EMBL" id="JAT25671.1"/>
    </source>
</evidence>
<sequence>MVEPTRNIPYDINVLSYYPGVDPVPSRVNIGRGHLACVSYAGGRAYPRRRERYSDNKSIKDEITFRSYYKALDKPGQDSEIDKWMLPHMDYRHGREIRKYQHTLSAPQVDSVSLFVLLYSVRSHLPGFKKGERIRMPYPKVSDDQFSDPVEYETWNGLLVSSPRCVGSNFFTPMIVSAKHPDLNAQFVVTLMEELKT</sequence>
<name>A0A1B6L145_9HEMI</name>
<evidence type="ECO:0000313" key="6">
    <source>
        <dbReference type="EMBL" id="JAT35074.1"/>
    </source>
</evidence>
<evidence type="ECO:0000313" key="1">
    <source>
        <dbReference type="EMBL" id="JAT15656.1"/>
    </source>
</evidence>
<evidence type="ECO:0000313" key="2">
    <source>
        <dbReference type="EMBL" id="JAT17422.1"/>
    </source>
</evidence>
<organism evidence="2">
    <name type="scientific">Graphocephala atropunctata</name>
    <dbReference type="NCBI Taxonomy" id="36148"/>
    <lineage>
        <taxon>Eukaryota</taxon>
        <taxon>Metazoa</taxon>
        <taxon>Ecdysozoa</taxon>
        <taxon>Arthropoda</taxon>
        <taxon>Hexapoda</taxon>
        <taxon>Insecta</taxon>
        <taxon>Pterygota</taxon>
        <taxon>Neoptera</taxon>
        <taxon>Paraneoptera</taxon>
        <taxon>Hemiptera</taxon>
        <taxon>Auchenorrhyncha</taxon>
        <taxon>Membracoidea</taxon>
        <taxon>Cicadellidae</taxon>
        <taxon>Cicadellinae</taxon>
        <taxon>Cicadellini</taxon>
        <taxon>Graphocephala</taxon>
    </lineage>
</organism>
<evidence type="ECO:0000313" key="4">
    <source>
        <dbReference type="EMBL" id="JAT29791.1"/>
    </source>
</evidence>